<dbReference type="InterPro" id="IPR041677">
    <property type="entry name" value="DNA2/NAM7_AAA_11"/>
</dbReference>
<feature type="region of interest" description="Disordered" evidence="1">
    <location>
        <begin position="400"/>
        <end position="445"/>
    </location>
</feature>
<dbReference type="GO" id="GO:0001147">
    <property type="term" value="F:transcription termination site sequence-specific DNA binding"/>
    <property type="evidence" value="ECO:0007669"/>
    <property type="project" value="TreeGrafter"/>
</dbReference>
<dbReference type="PANTHER" id="PTHR10887">
    <property type="entry name" value="DNA2/NAM7 HELICASE FAMILY"/>
    <property type="match status" value="1"/>
</dbReference>
<accession>A0A6J2KLH5</accession>
<evidence type="ECO:0000313" key="4">
    <source>
        <dbReference type="RefSeq" id="XP_028041797.1"/>
    </source>
</evidence>
<dbReference type="GO" id="GO:0004386">
    <property type="term" value="F:helicase activity"/>
    <property type="evidence" value="ECO:0007669"/>
    <property type="project" value="UniProtKB-KW"/>
</dbReference>
<dbReference type="SUPFAM" id="SSF49879">
    <property type="entry name" value="SMAD/FHA domain"/>
    <property type="match status" value="1"/>
</dbReference>
<dbReference type="CDD" id="cd18042">
    <property type="entry name" value="DEXXQc_SETX"/>
    <property type="match status" value="1"/>
</dbReference>
<reference evidence="4 5" key="1">
    <citation type="submission" date="2025-04" db="UniProtKB">
        <authorList>
            <consortium name="RefSeq"/>
        </authorList>
    </citation>
    <scope>IDENTIFICATION</scope>
    <source>
        <tissue evidence="4 5">Silk gland</tissue>
    </source>
</reference>
<organism evidence="3 4">
    <name type="scientific">Bombyx mandarina</name>
    <name type="common">Wild silk moth</name>
    <name type="synonym">Wild silkworm</name>
    <dbReference type="NCBI Taxonomy" id="7092"/>
    <lineage>
        <taxon>Eukaryota</taxon>
        <taxon>Metazoa</taxon>
        <taxon>Ecdysozoa</taxon>
        <taxon>Arthropoda</taxon>
        <taxon>Hexapoda</taxon>
        <taxon>Insecta</taxon>
        <taxon>Pterygota</taxon>
        <taxon>Neoptera</taxon>
        <taxon>Endopterygota</taxon>
        <taxon>Lepidoptera</taxon>
        <taxon>Glossata</taxon>
        <taxon>Ditrysia</taxon>
        <taxon>Bombycoidea</taxon>
        <taxon>Bombycidae</taxon>
        <taxon>Bombycinae</taxon>
        <taxon>Bombyx</taxon>
    </lineage>
</organism>
<dbReference type="GeneID" id="114251656"/>
<feature type="domain" description="FHA" evidence="2">
    <location>
        <begin position="24"/>
        <end position="73"/>
    </location>
</feature>
<evidence type="ECO:0000313" key="5">
    <source>
        <dbReference type="RefSeq" id="XP_028041798.1"/>
    </source>
</evidence>
<keyword evidence="4 5" id="KW-0067">ATP-binding</keyword>
<dbReference type="SMART" id="SM00240">
    <property type="entry name" value="FHA"/>
    <property type="match status" value="1"/>
</dbReference>
<evidence type="ECO:0000256" key="1">
    <source>
        <dbReference type="SAM" id="MobiDB-lite"/>
    </source>
</evidence>
<dbReference type="InterPro" id="IPR008984">
    <property type="entry name" value="SMAD_FHA_dom_sf"/>
</dbReference>
<proteinExistence type="predicted"/>
<feature type="compositionally biased region" description="Basic and acidic residues" evidence="1">
    <location>
        <begin position="495"/>
        <end position="511"/>
    </location>
</feature>
<evidence type="ECO:0000259" key="2">
    <source>
        <dbReference type="PROSITE" id="PS50006"/>
    </source>
</evidence>
<feature type="compositionally biased region" description="Polar residues" evidence="1">
    <location>
        <begin position="537"/>
        <end position="561"/>
    </location>
</feature>
<dbReference type="InterPro" id="IPR027417">
    <property type="entry name" value="P-loop_NTPase"/>
</dbReference>
<dbReference type="InterPro" id="IPR047187">
    <property type="entry name" value="SF1_C_Upf1"/>
</dbReference>
<dbReference type="SUPFAM" id="SSF52540">
    <property type="entry name" value="P-loop containing nucleoside triphosphate hydrolases"/>
    <property type="match status" value="1"/>
</dbReference>
<dbReference type="CDD" id="cd18808">
    <property type="entry name" value="SF1_C_Upf1"/>
    <property type="match status" value="1"/>
</dbReference>
<sequence>MAMWKLIRHAFGNEEFTLREGKEETVGRGVENTITLSSIVISRRHCVIKVEKNQILITDLKSSNGVYVGQKKIPPNEPFPVNNHDIIGFGWAVGAPLMRINNTEKYVFQLKKLSNGIPIADRIQYEEECNDFDEEVEIPKNNIFNKTPIAQKRKNEDNLCLDEYVKEIKKERNDEIILLSDSENEIKKESFPDNSKHAKLEPIEEEVQIQNNIKFEAFNIKQEYIVEYDDVPIEINDDSDSELNQWYRRLSKNSPVKCLPKLKTESKPEDEEQNNISYSQQDDYYNNDFFEDDNNEDIFSNDIIIISEPSNSNNDSLSVQNGSDAKINESKNVNFANDITNEQQCLDSKQDEVDTIEQPEYFKPTKSEKPTNISSNFHSQASHKAKLIEPQIHVQKIKAKHAAVTKNNKIQKQSKNKKSFSKSIVSKSAKEERKRKLRQLAEKERKCRSIEIQTKASIDNNSSKSSTYIKQTITNRSAFLMESLQIDKQTPNKEAQNKTHNSDNKTDKLRTENIQQQKVKHSINLPTSPVNEDHANESTQTNKQSNSPKNFSKPSETSTKEVLTMKPLKDAADAENKENKTIEKSFSKVQMPHKPKKSVRFSEAGPIVHFIKIEPGNQMKETKLAKTYNSVNHKQKPRYSLDKINLIRILGWLPSWFQEQNNFNFPPPILGENVAPMTIFHKFESHKQYVKLIGNLILVEIWEFLTLAYMKSDSENRSMEMRIQSVPPPPTSTFSYNFYNILVDYKVASPESRYVPRVGDIVIVGLISTSLRDQRFFFVQDVRQLPSTSSKTHSFFCISLQGKYSDKTNIFKQGDNIIVKPLTSITKELLLFEAMDYLASSPLCSTILNPEPSHFTKVESTVDMNLQWMKTLNHSQQTAVCASVSSAMSERPSLQMIQGPPGTGKSSVICAIVKTYFYDGNNKKHQNRGKILICATSNAAVDELVIRLLNIRQKLPKEERFGMVRVGRVEAMHPRAQLVSSHQLALREEARHDAHAHHPAVAQEIAILEAKLNMWKVAIENAKDAGRIAYCQGRINEFSKKIQSLQSKGRAGGGLAAVERRIVEGADVIVTTLGSALNYKMRGLKHRIALCIIDEAGQAIEPETLIPLALDVKHVTLIGDPQQLPGYICSQRAKEHRLGESLFSRLTSCAEHWAESPVVLLNQQYRMHPDIVDYPNRSFYNSLIRTVYAPRPPIDVPPYCIVSVPSGDTTQSLVGVNETEAWGVARLAGALAGATRDRGLSLAIITPYNAQKDLIKENLRKLHARSTSGVEVNTVDSFQGQERDVVVVSVARTHGVGFLSHAGRTNVMLTRARHALLVCLDPHATLKNPQWRTLIEDAQQRNMYRVLPSFLCHPGNVMQIPDEQILKCLQTPR</sequence>
<dbReference type="InterPro" id="IPR000253">
    <property type="entry name" value="FHA_dom"/>
</dbReference>
<dbReference type="Proteomes" id="UP000504629">
    <property type="component" value="Unplaced"/>
</dbReference>
<keyword evidence="3" id="KW-1185">Reference proteome</keyword>
<dbReference type="GO" id="GO:0006369">
    <property type="term" value="P:termination of RNA polymerase II transcription"/>
    <property type="evidence" value="ECO:0007669"/>
    <property type="project" value="TreeGrafter"/>
</dbReference>
<keyword evidence="4 5" id="KW-0378">Hydrolase</keyword>
<dbReference type="CTD" id="23064"/>
<dbReference type="Pfam" id="PF00498">
    <property type="entry name" value="FHA"/>
    <property type="match status" value="1"/>
</dbReference>
<feature type="region of interest" description="Disordered" evidence="1">
    <location>
        <begin position="489"/>
        <end position="598"/>
    </location>
</feature>
<dbReference type="InterPro" id="IPR041679">
    <property type="entry name" value="DNA2/NAM7-like_C"/>
</dbReference>
<keyword evidence="4 5" id="KW-0547">Nucleotide-binding</keyword>
<dbReference type="Gene3D" id="3.40.50.300">
    <property type="entry name" value="P-loop containing nucleotide triphosphate hydrolases"/>
    <property type="match status" value="2"/>
</dbReference>
<feature type="compositionally biased region" description="Polar residues" evidence="1">
    <location>
        <begin position="370"/>
        <end position="382"/>
    </location>
</feature>
<dbReference type="Gene3D" id="2.60.200.20">
    <property type="match status" value="1"/>
</dbReference>
<feature type="compositionally biased region" description="Basic and acidic residues" evidence="1">
    <location>
        <begin position="428"/>
        <end position="445"/>
    </location>
</feature>
<dbReference type="GO" id="GO:0016604">
    <property type="term" value="C:nuclear body"/>
    <property type="evidence" value="ECO:0007669"/>
    <property type="project" value="TreeGrafter"/>
</dbReference>
<dbReference type="OrthoDB" id="2285229at2759"/>
<dbReference type="RefSeq" id="XP_028041797.1">
    <property type="nucleotide sequence ID" value="XM_028185996.1"/>
</dbReference>
<protein>
    <submittedName>
        <fullName evidence="4">Probable helicase senataxin isoform X1</fullName>
    </submittedName>
    <submittedName>
        <fullName evidence="5">Probable helicase senataxin isoform X2</fullName>
    </submittedName>
</protein>
<feature type="compositionally biased region" description="Basic and acidic residues" evidence="1">
    <location>
        <begin position="567"/>
        <end position="586"/>
    </location>
</feature>
<dbReference type="KEGG" id="bman:114251656"/>
<dbReference type="PROSITE" id="PS50006">
    <property type="entry name" value="FHA_DOMAIN"/>
    <property type="match status" value="1"/>
</dbReference>
<dbReference type="Pfam" id="PF13087">
    <property type="entry name" value="AAA_12"/>
    <property type="match status" value="1"/>
</dbReference>
<gene>
    <name evidence="4 5" type="primary">LOC114251656</name>
</gene>
<dbReference type="InterPro" id="IPR045055">
    <property type="entry name" value="DNA2/NAM7-like"/>
</dbReference>
<feature type="region of interest" description="Disordered" evidence="1">
    <location>
        <begin position="363"/>
        <end position="382"/>
    </location>
</feature>
<dbReference type="RefSeq" id="XP_028041798.1">
    <property type="nucleotide sequence ID" value="XM_028185997.1"/>
</dbReference>
<evidence type="ECO:0000313" key="3">
    <source>
        <dbReference type="Proteomes" id="UP000504629"/>
    </source>
</evidence>
<dbReference type="PANTHER" id="PTHR10887:SF495">
    <property type="entry name" value="HELICASE SENATAXIN ISOFORM X1-RELATED"/>
    <property type="match status" value="1"/>
</dbReference>
<name>A0A6J2KLH5_BOMMA</name>
<dbReference type="Pfam" id="PF13086">
    <property type="entry name" value="AAA_11"/>
    <property type="match status" value="1"/>
</dbReference>
<keyword evidence="4 5" id="KW-0347">Helicase</keyword>